<name>A0A1F7Z2N8_9BACT</name>
<proteinExistence type="predicted"/>
<reference evidence="1 2" key="1">
    <citation type="journal article" date="2016" name="Nat. Commun.">
        <title>Thousands of microbial genomes shed light on interconnected biogeochemical processes in an aquifer system.</title>
        <authorList>
            <person name="Anantharaman K."/>
            <person name="Brown C.T."/>
            <person name="Hug L.A."/>
            <person name="Sharon I."/>
            <person name="Castelle C.J."/>
            <person name="Probst A.J."/>
            <person name="Thomas B.C."/>
            <person name="Singh A."/>
            <person name="Wilkins M.J."/>
            <person name="Karaoz U."/>
            <person name="Brodie E.L."/>
            <person name="Williams K.H."/>
            <person name="Hubbard S.S."/>
            <person name="Banfield J.F."/>
        </authorList>
    </citation>
    <scope>NUCLEOTIDE SEQUENCE [LARGE SCALE GENOMIC DNA]</scope>
</reference>
<organism evidence="1 2">
    <name type="scientific">Candidatus Woesebacteria bacterium RIFCSPHIGHO2_02_FULL_39_13</name>
    <dbReference type="NCBI Taxonomy" id="1802505"/>
    <lineage>
        <taxon>Bacteria</taxon>
        <taxon>Candidatus Woeseibacteriota</taxon>
    </lineage>
</organism>
<protein>
    <submittedName>
        <fullName evidence="1">Uncharacterized protein</fullName>
    </submittedName>
</protein>
<dbReference type="Proteomes" id="UP000177169">
    <property type="component" value="Unassembled WGS sequence"/>
</dbReference>
<sequence>MHIRVSSVWFISYFSKNLSHYTSYNIPSKQWGLIETDELIEERSKKDLEVYRVPKVANIIQTRSVIHNWKISRHRNLDFYLTFDKMEK</sequence>
<gene>
    <name evidence="1" type="ORF">A3D01_02365</name>
</gene>
<evidence type="ECO:0000313" key="1">
    <source>
        <dbReference type="EMBL" id="OGM33791.1"/>
    </source>
</evidence>
<evidence type="ECO:0000313" key="2">
    <source>
        <dbReference type="Proteomes" id="UP000177169"/>
    </source>
</evidence>
<comment type="caution">
    <text evidence="1">The sequence shown here is derived from an EMBL/GenBank/DDBJ whole genome shotgun (WGS) entry which is preliminary data.</text>
</comment>
<dbReference type="EMBL" id="MGGR01000013">
    <property type="protein sequence ID" value="OGM33791.1"/>
    <property type="molecule type" value="Genomic_DNA"/>
</dbReference>
<dbReference type="AlphaFoldDB" id="A0A1F7Z2N8"/>
<accession>A0A1F7Z2N8</accession>
<dbReference type="STRING" id="1802505.A3D01_02365"/>